<accession>A0A3D8M8P4</accession>
<dbReference type="GO" id="GO:0016787">
    <property type="term" value="F:hydrolase activity"/>
    <property type="evidence" value="ECO:0007669"/>
    <property type="project" value="UniProtKB-KW"/>
</dbReference>
<gene>
    <name evidence="1" type="ORF">DXV75_08185</name>
</gene>
<dbReference type="PANTHER" id="PTHR48098">
    <property type="entry name" value="ENTEROCHELIN ESTERASE-RELATED"/>
    <property type="match status" value="1"/>
</dbReference>
<dbReference type="PANTHER" id="PTHR48098:SF6">
    <property type="entry name" value="FERRI-BACILLIBACTIN ESTERASE BESA"/>
    <property type="match status" value="1"/>
</dbReference>
<dbReference type="AlphaFoldDB" id="A0A3D8M8P4"/>
<name>A0A3D8M8P4_9ALTE</name>
<sequence>MARLRLVFGSVGLLFSLVGCQPDTQEPKAVDKEASSDQEVKAVESTKAPNVQVLAERFVFGGQHRRVWVYLPPDYEVSGQRYSVLYLQDGQNLFDAATSFAGEWEVDETLNRLAARGAKVPIVVGIDHGGDSRTNELSPWTNQQYGPARGEAYLNFIIDDVKPYIDTHFRTLPDVANTAIGGSSMGGLLSHYGIVARPDVFSKALIFSPSFWYSSEVYVFTEANPLPAAHRLYYAVGEGEDRGMVNGVANMALLLRAQQHPEAHLKEVAVEGAQHNEAFWRSQLNEALIWLEMVEENNE</sequence>
<reference evidence="2" key="1">
    <citation type="submission" date="2018-08" db="EMBL/GenBank/DDBJ databases">
        <authorList>
            <person name="Zhang J."/>
            <person name="Du Z.-J."/>
        </authorList>
    </citation>
    <scope>NUCLEOTIDE SEQUENCE [LARGE SCALE GENOMIC DNA]</scope>
    <source>
        <strain evidence="2">KCTC 52655</strain>
    </source>
</reference>
<dbReference type="InterPro" id="IPR000801">
    <property type="entry name" value="Esterase-like"/>
</dbReference>
<evidence type="ECO:0000313" key="1">
    <source>
        <dbReference type="EMBL" id="RDV26197.1"/>
    </source>
</evidence>
<dbReference type="Gene3D" id="3.40.50.1820">
    <property type="entry name" value="alpha/beta hydrolase"/>
    <property type="match status" value="1"/>
</dbReference>
<proteinExistence type="predicted"/>
<dbReference type="OrthoDB" id="9784036at2"/>
<comment type="caution">
    <text evidence="1">The sequence shown here is derived from an EMBL/GenBank/DDBJ whole genome shotgun (WGS) entry which is preliminary data.</text>
</comment>
<dbReference type="InterPro" id="IPR050583">
    <property type="entry name" value="Mycobacterial_A85_antigen"/>
</dbReference>
<keyword evidence="1" id="KW-0378">Hydrolase</keyword>
<keyword evidence="2" id="KW-1185">Reference proteome</keyword>
<organism evidence="1 2">
    <name type="scientific">Alteromonas aestuariivivens</name>
    <dbReference type="NCBI Taxonomy" id="1938339"/>
    <lineage>
        <taxon>Bacteria</taxon>
        <taxon>Pseudomonadati</taxon>
        <taxon>Pseudomonadota</taxon>
        <taxon>Gammaproteobacteria</taxon>
        <taxon>Alteromonadales</taxon>
        <taxon>Alteromonadaceae</taxon>
        <taxon>Alteromonas/Salinimonas group</taxon>
        <taxon>Alteromonas</taxon>
    </lineage>
</organism>
<protein>
    <submittedName>
        <fullName evidence="1">Alpha/beta hydrolase</fullName>
    </submittedName>
</protein>
<dbReference type="EMBL" id="QRHA01000005">
    <property type="protein sequence ID" value="RDV26197.1"/>
    <property type="molecule type" value="Genomic_DNA"/>
</dbReference>
<dbReference type="Pfam" id="PF00756">
    <property type="entry name" value="Esterase"/>
    <property type="match status" value="1"/>
</dbReference>
<dbReference type="PROSITE" id="PS51257">
    <property type="entry name" value="PROKAR_LIPOPROTEIN"/>
    <property type="match status" value="1"/>
</dbReference>
<evidence type="ECO:0000313" key="2">
    <source>
        <dbReference type="Proteomes" id="UP000256561"/>
    </source>
</evidence>
<dbReference type="InterPro" id="IPR029058">
    <property type="entry name" value="AB_hydrolase_fold"/>
</dbReference>
<dbReference type="Proteomes" id="UP000256561">
    <property type="component" value="Unassembled WGS sequence"/>
</dbReference>
<dbReference type="SUPFAM" id="SSF53474">
    <property type="entry name" value="alpha/beta-Hydrolases"/>
    <property type="match status" value="1"/>
</dbReference>